<gene>
    <name evidence="2" type="ORF">BFF78_41145</name>
</gene>
<keyword evidence="3" id="KW-1185">Reference proteome</keyword>
<feature type="region of interest" description="Disordered" evidence="1">
    <location>
        <begin position="1"/>
        <end position="36"/>
    </location>
</feature>
<accession>A0A1D7YLZ7</accession>
<feature type="compositionally biased region" description="Basic and acidic residues" evidence="1">
    <location>
        <begin position="1"/>
        <end position="10"/>
    </location>
</feature>
<proteinExistence type="predicted"/>
<evidence type="ECO:0000313" key="3">
    <source>
        <dbReference type="Proteomes" id="UP000094960"/>
    </source>
</evidence>
<name>A0A1D7YLZ7_9ACTN</name>
<dbReference type="AlphaFoldDB" id="A0A1D7YLZ7"/>
<evidence type="ECO:0000256" key="1">
    <source>
        <dbReference type="SAM" id="MobiDB-lite"/>
    </source>
</evidence>
<dbReference type="Proteomes" id="UP000094960">
    <property type="component" value="Chromosome"/>
</dbReference>
<protein>
    <submittedName>
        <fullName evidence="2">Uncharacterized protein</fullName>
    </submittedName>
</protein>
<reference evidence="3" key="1">
    <citation type="submission" date="2016-09" db="EMBL/GenBank/DDBJ databases">
        <title>Streptomyces puniciscabiei strain:TW1S1 Genome sequencing and assembly.</title>
        <authorList>
            <person name="Kim M.-K."/>
            <person name="Kim S.B."/>
        </authorList>
    </citation>
    <scope>NUCLEOTIDE SEQUENCE [LARGE SCALE GENOMIC DNA]</scope>
    <source>
        <strain evidence="3">TW1S1</strain>
    </source>
</reference>
<dbReference type="EMBL" id="CP017248">
    <property type="protein sequence ID" value="AOR36618.1"/>
    <property type="molecule type" value="Genomic_DNA"/>
</dbReference>
<evidence type="ECO:0000313" key="2">
    <source>
        <dbReference type="EMBL" id="AOR36618.1"/>
    </source>
</evidence>
<organism evidence="2 3">
    <name type="scientific">Streptomyces fodineus</name>
    <dbReference type="NCBI Taxonomy" id="1904616"/>
    <lineage>
        <taxon>Bacteria</taxon>
        <taxon>Bacillati</taxon>
        <taxon>Actinomycetota</taxon>
        <taxon>Actinomycetes</taxon>
        <taxon>Kitasatosporales</taxon>
        <taxon>Streptomycetaceae</taxon>
        <taxon>Streptomyces</taxon>
    </lineage>
</organism>
<feature type="region of interest" description="Disordered" evidence="1">
    <location>
        <begin position="52"/>
        <end position="82"/>
    </location>
</feature>
<dbReference type="KEGG" id="spun:BFF78_41145"/>
<feature type="compositionally biased region" description="Low complexity" evidence="1">
    <location>
        <begin position="19"/>
        <end position="36"/>
    </location>
</feature>
<sequence length="122" mass="12774">MLVPAEERAQLEPLVDRLPAGPGAADSSPASSRARSWLSTSITIQPAMRSLVSANGPSVTGGRPSPSYRTHVPPGASAWLSTNSPVSSRRAAKSRMYCTWAEISSGVHWSMGTSLTEAGAPR</sequence>